<dbReference type="Pfam" id="PF00550">
    <property type="entry name" value="PP-binding"/>
    <property type="match status" value="4"/>
</dbReference>
<dbReference type="InterPro" id="IPR009081">
    <property type="entry name" value="PP-bd_ACP"/>
</dbReference>
<dbReference type="SUPFAM" id="SSF47336">
    <property type="entry name" value="ACP-like"/>
    <property type="match status" value="4"/>
</dbReference>
<evidence type="ECO:0000259" key="6">
    <source>
        <dbReference type="PROSITE" id="PS50075"/>
    </source>
</evidence>
<proteinExistence type="inferred from homology"/>
<dbReference type="PROSITE" id="PS50075">
    <property type="entry name" value="CARRIER"/>
    <property type="match status" value="4"/>
</dbReference>
<evidence type="ECO:0000313" key="8">
    <source>
        <dbReference type="Proteomes" id="UP000653565"/>
    </source>
</evidence>
<evidence type="ECO:0000256" key="1">
    <source>
        <dbReference type="ARBA" id="ARBA00022450"/>
    </source>
</evidence>
<dbReference type="GO" id="GO:0005737">
    <property type="term" value="C:cytoplasm"/>
    <property type="evidence" value="ECO:0007669"/>
    <property type="project" value="TreeGrafter"/>
</dbReference>
<dbReference type="CDD" id="cd19542">
    <property type="entry name" value="CT_NRPS-like"/>
    <property type="match status" value="3"/>
</dbReference>
<dbReference type="EMBL" id="JAAAPX010000024">
    <property type="protein sequence ID" value="KAF4240823.1"/>
    <property type="molecule type" value="Genomic_DNA"/>
</dbReference>
<feature type="domain" description="Carrier" evidence="6">
    <location>
        <begin position="2574"/>
        <end position="2650"/>
    </location>
</feature>
<dbReference type="Gene3D" id="3.40.50.12780">
    <property type="entry name" value="N-terminal domain of ligase-like"/>
    <property type="match status" value="4"/>
</dbReference>
<dbReference type="SMART" id="SM00823">
    <property type="entry name" value="PKS_PP"/>
    <property type="match status" value="4"/>
</dbReference>
<keyword evidence="4" id="KW-0677">Repeat</keyword>
<dbReference type="SUPFAM" id="SSF52777">
    <property type="entry name" value="CoA-dependent acyltransferases"/>
    <property type="match status" value="12"/>
</dbReference>
<dbReference type="InterPro" id="IPR010071">
    <property type="entry name" value="AA_adenyl_dom"/>
</dbReference>
<dbReference type="InterPro" id="IPR000873">
    <property type="entry name" value="AMP-dep_synth/lig_dom"/>
</dbReference>
<feature type="domain" description="Carrier" evidence="6">
    <location>
        <begin position="3687"/>
        <end position="3763"/>
    </location>
</feature>
<dbReference type="SUPFAM" id="SSF56801">
    <property type="entry name" value="Acetyl-CoA synthetase-like"/>
    <property type="match status" value="4"/>
</dbReference>
<dbReference type="PANTHER" id="PTHR45527:SF1">
    <property type="entry name" value="FATTY ACID SYNTHASE"/>
    <property type="match status" value="1"/>
</dbReference>
<dbReference type="FunFam" id="3.30.300.30:FF:000015">
    <property type="entry name" value="Nonribosomal peptide synthase SidD"/>
    <property type="match status" value="4"/>
</dbReference>
<comment type="caution">
    <text evidence="7">The sequence shown here is derived from an EMBL/GenBank/DDBJ whole genome shotgun (WGS) entry which is preliminary data.</text>
</comment>
<dbReference type="FunFam" id="1.10.1200.10:FF:000005">
    <property type="entry name" value="Nonribosomal peptide synthetase 1"/>
    <property type="match status" value="2"/>
</dbReference>
<dbReference type="InterPro" id="IPR045851">
    <property type="entry name" value="AMP-bd_C_sf"/>
</dbReference>
<dbReference type="CDD" id="cd19534">
    <property type="entry name" value="E_NRPS"/>
    <property type="match status" value="1"/>
</dbReference>
<dbReference type="Gene3D" id="3.30.300.30">
    <property type="match status" value="4"/>
</dbReference>
<gene>
    <name evidence="7" type="ORF">CNMCM6805_004627</name>
</gene>
<dbReference type="Gene3D" id="1.10.1200.10">
    <property type="entry name" value="ACP-like"/>
    <property type="match status" value="4"/>
</dbReference>
<dbReference type="InterPro" id="IPR020845">
    <property type="entry name" value="AMP-binding_CS"/>
</dbReference>
<dbReference type="PANTHER" id="PTHR45527">
    <property type="entry name" value="NONRIBOSOMAL PEPTIDE SYNTHETASE"/>
    <property type="match status" value="1"/>
</dbReference>
<dbReference type="FunFam" id="3.40.50.12780:FF:000014">
    <property type="entry name" value="Nonribosomal peptide synthetase 1"/>
    <property type="match status" value="1"/>
</dbReference>
<dbReference type="InterPro" id="IPR001242">
    <property type="entry name" value="Condensation_dom"/>
</dbReference>
<dbReference type="Gene3D" id="3.30.559.10">
    <property type="entry name" value="Chloramphenicol acetyltransferase-like domain"/>
    <property type="match status" value="6"/>
</dbReference>
<feature type="domain" description="Carrier" evidence="6">
    <location>
        <begin position="4797"/>
        <end position="4873"/>
    </location>
</feature>
<keyword evidence="8" id="KW-1185">Reference proteome</keyword>
<keyword evidence="1" id="KW-0596">Phosphopantetheine</keyword>
<protein>
    <recommendedName>
        <fullName evidence="6">Carrier domain-containing protein</fullName>
    </recommendedName>
</protein>
<dbReference type="GO" id="GO:0044550">
    <property type="term" value="P:secondary metabolite biosynthetic process"/>
    <property type="evidence" value="ECO:0007669"/>
    <property type="project" value="TreeGrafter"/>
</dbReference>
<accession>A0A8H4HD89</accession>
<dbReference type="CDD" id="cd19545">
    <property type="entry name" value="FUM14_C_NRPS-like"/>
    <property type="match status" value="2"/>
</dbReference>
<dbReference type="InterPro" id="IPR023213">
    <property type="entry name" value="CAT-like_dom_sf"/>
</dbReference>
<evidence type="ECO:0000256" key="2">
    <source>
        <dbReference type="ARBA" id="ARBA00022553"/>
    </source>
</evidence>
<dbReference type="InterPro" id="IPR020806">
    <property type="entry name" value="PKS_PP-bd"/>
</dbReference>
<dbReference type="InterPro" id="IPR006162">
    <property type="entry name" value="Ppantetheine_attach_site"/>
</dbReference>
<dbReference type="InterPro" id="IPR036736">
    <property type="entry name" value="ACP-like_sf"/>
</dbReference>
<dbReference type="Proteomes" id="UP000653565">
    <property type="component" value="Unassembled WGS sequence"/>
</dbReference>
<dbReference type="FunFam" id="3.30.559.30:FF:000002">
    <property type="entry name" value="Nonribosomal peptide synthase Pes1"/>
    <property type="match status" value="1"/>
</dbReference>
<dbReference type="SMART" id="SM01294">
    <property type="entry name" value="PKS_PP_betabranch"/>
    <property type="match status" value="1"/>
</dbReference>
<keyword evidence="2" id="KW-0597">Phosphoprotein</keyword>
<dbReference type="Pfam" id="PF00668">
    <property type="entry name" value="Condensation"/>
    <property type="match status" value="6"/>
</dbReference>
<comment type="similarity">
    <text evidence="5">Belongs to the NRP synthetase family.</text>
</comment>
<dbReference type="PROSITE" id="PS00012">
    <property type="entry name" value="PHOSPHOPANTETHEINE"/>
    <property type="match status" value="2"/>
</dbReference>
<dbReference type="GO" id="GO:0016874">
    <property type="term" value="F:ligase activity"/>
    <property type="evidence" value="ECO:0007669"/>
    <property type="project" value="UniProtKB-KW"/>
</dbReference>
<organism evidence="7 8">
    <name type="scientific">Aspergillus fumigatiaffinis</name>
    <dbReference type="NCBI Taxonomy" id="340414"/>
    <lineage>
        <taxon>Eukaryota</taxon>
        <taxon>Fungi</taxon>
        <taxon>Dikarya</taxon>
        <taxon>Ascomycota</taxon>
        <taxon>Pezizomycotina</taxon>
        <taxon>Eurotiomycetes</taxon>
        <taxon>Eurotiomycetidae</taxon>
        <taxon>Eurotiales</taxon>
        <taxon>Aspergillaceae</taxon>
        <taxon>Aspergillus</taxon>
        <taxon>Aspergillus subgen. Fumigati</taxon>
    </lineage>
</organism>
<dbReference type="FunFam" id="3.30.559.30:FF:000003">
    <property type="entry name" value="Nonribosomal peptide synthase SidD"/>
    <property type="match status" value="1"/>
</dbReference>
<evidence type="ECO:0000313" key="7">
    <source>
        <dbReference type="EMBL" id="KAF4240823.1"/>
    </source>
</evidence>
<dbReference type="InterPro" id="IPR042099">
    <property type="entry name" value="ANL_N_sf"/>
</dbReference>
<dbReference type="NCBIfam" id="TIGR01733">
    <property type="entry name" value="AA-adenyl-dom"/>
    <property type="match status" value="4"/>
</dbReference>
<dbReference type="Pfam" id="PF00501">
    <property type="entry name" value="AMP-binding"/>
    <property type="match status" value="4"/>
</dbReference>
<name>A0A8H4HD89_9EURO</name>
<dbReference type="GO" id="GO:0043041">
    <property type="term" value="P:amino acid activation for nonribosomal peptide biosynthetic process"/>
    <property type="evidence" value="ECO:0007669"/>
    <property type="project" value="TreeGrafter"/>
</dbReference>
<sequence>MPVEFSKPDEEGRSMYFSDGNLTGGDQLLQEVAGHCGCTVADIEDVYPCTPLQEGMFALTLRDSVAYNVGYKYRLPIGIDMVRLRTAWKRTAETNPILRTRIVPTSEWGCMQVVLRRNMLWREKENLETNDERLLADGDNMTNPESPETRVQSVWPAGSPMVKLIWDPVAHDLTVVIHHALCDDWSMAIVMRQVAAAYSGKALAMRPFRPLIEFIQQAQPGASAFWCTKFHNLSHADVSVFPLHAKAAYVPQPTAILRQKFPQPANSRAEFALNAKVRLAWAVLQWLYTFSSEVLFGSIDSGRAIPLPGIEELSGPALVCVPVYVRLNPSQTVTEALDMVQREWVESMEFEHAGLQNIMRLGAGPAAACRFQTLLTVEPCDAHGLPELFRQQQSLQPVYDTYPLIVRWRSSPQSQSMTIEAMFDPHVLDTRQTERIVHQLAHIYQQIERKPHDVLKELDVCSPADIHDLASWNLPVPTMVQDGVQRLIAQQVQRSPQAVAIHSWNGSLTYHELNTSSSALAVALTHRGVRCGTVVPLCLQRSKWPAIAMIAAMKAGAAFVLLDESYPIVRLRQMCKDVKATIVVGTKPTAGLASQLGLDLIAVDEVDWEDLPRQRNDCAAAFPHCQGSSAEDLMYITFTSGSTGTPKGVLVSHGGFATSALFHAPQYNFTSSSRVLQFASPGFDSFIIEHLSTLMAGGCVCVPHPDDCRSRLGAVINEFSVNNACLTPTVARVLSADSPTTLRDLTLVGEAATANDVARWPSELHIRNAYGPAECSAVFSVQPHLVPEHPSNIGFPTGGVGWVTDPYDPHRLMPVGSIGELLIEGPIVGPGYASDTDATKRAFINPPVWRDRYFGPCPGRMYRTGDLVQSAGDGSFRYVRRKDTQVKLHGQRIELAEIEHHLKTTAFPHASQVVADIVQLREKPDITPVSLLIAFVCWSDVAQVPKESKKPGTPFLVASEQHRDSCAAAETQLSAVLPPFMIPRTYLPLDHLPQTVSGKLDRRSLQEHASQLTWEDLQSYRSSVKPSKKPQTATESLLQKIWAQVLNIPVDRLSVAENFFHLGGDSVSAMQVAAGCQREGLAVGVAQIFQFPTVEQLAQHAIPIVRESSPRRSSSPTAVHDEVNQTATLGLSSPIQQLFFELCPQGHNRFTQQFLLQVSKPQRASRVREAMESLVARHAILGARFEKLAKVGWSQVVPDWVRPRFNFREHILNGIGNGCMREILENSQNSLDITAGRLVAVDLINTPAHCQYLSLMVHHLVVDLVSWRILLQELEEFLTTGALSGPKPMSFQRWCYLQESFVRRSLAPEKALPVDIPPQSLEYWGDDVCAINQNIWADTRQESFTVSEATTRAILGSANEALRTRPVELLHAALVYSFVQVFDDREAPTVFAEGHGREPWDPAMDLSRTVGWFTTMAPLFIRTSRQHDLGTVVQQIKEGRRAIPFNGWAYFASRFLHPKGRERWGDHIPMEILFNYTGLFQQLENPKALLQLAALPDHEILPIAADLPRFALIDASVTVVDGRLSASLIYNQRMRHQDKLHQWVGKYQRTLEELPTALKEYRRFTLSDFPLLSMDSNECLADLIQDIQSRFHIRTQDIEDIYPCSSIQLGIWLSQSKDPRAYWSRLCWSIRPTNPADTTLSTSRVKQAWQQVVDRHPILRTVLLVSPYTDGQPLQVVLRQAVAEIYEQDLKVPSLTAESCQFDDGTMHYSRLGHRLRISVNANGEIPCELVINHLLIDGFTRDILVSDLQLAYDGQLPSFTAAPFSRYLTRLRCQSEADSRAYWTRYLHGVQPCLFPRLDGKLDNEQDILHSVTIDFDPLQTQSILRFCEQHATTIGSMLQIAWGLVLRAFTGSDSVCFGYMVSARDIPLPGMQEIAGPLINLLVCRLSFDDKDDIHKIISNSQAAYAQNLDHRFCSLTEIIHGLGHTVPRLFNTAMSLQRERVTVTPPQRAPSVIVQQQGGQDSTEYDLTVNLTVRKETLQGELTYRSSVASHKQARLVADSLACILQRLSCSPEERIGLLDLLGPANEKALLHWNRQVPDTAPGCIHTTIRRQTLAQPSSLAVCAWDGNLTYTELDRLASVLALRLSEAGVGPDVFVPVCCEKSLWAVVAVMGVLKVGGAFILLDASQPIDRLQTAIKEDFPDSIILSTTSVSVVAAKISEKILLLDTLKKEEYVALDAKLFPVVGSPSTAAYAVYTSGSTGKPKASIIGHECFVTAATAHGEALGMGPGIRALQFASFAFDASIVEILTTLLMGGCVCVPSEADRSQKLADFIVSKRVNWALLTPSVSRVLEPREVHTLRTLVLGGEEVRHVDVQRWSPHVTVMNAYGPSECSVIATIQTSPRALLEDPCNIGHATGALAWVVDAQDPVRLVPVGAVGELVVEGPIVGRGYINRREQTAAAFPVHLPWLEKVHRTGTSRFYRTGDLVRMLPDGSLRYEGRKDRQVKLHGQRVELSEVERHVRECFPDSQQLFAELVQCGDTGEQRLVAFVQLETLDEDQFDQVVSRAQYLLPRRIPSFLVPSTFVRLREVPRLPSGKVDRLQLRRDGLAAVQKTRSAMCHGSRRLRGDKPRALTSSEQRLQDMWAELLHLPTSKIDPGDHFFSLGGDSIMAMRLASSAPSHGMDLTVADVFLHPRLRDLARVLEGRGIQSLARMQGAADADPSPFSLLPSEREADIKRQAVDQCGVSPAQIEDIYPCTPMQAGLAAMSVKRPGAYIAHHAYDISPDTDTTRLRQAWDTVAGKHPILWTRLVRATNMGCLQVVIRNSPPQWKEVCFKSTEVSLAQVDRLPDPSQDGMFGVPLVHVTIRKLFSNDGVCFNCTMTLTMHHAVYDAWSLPRLLSAVEKVYGQEGPNEVPKPAPFQRFVKYMASQTEAALKYWRAEFDDLSAEPFPGLPSSSYRPSAVSQLHQTFSTGSFTTETATRTTAVRLAWAVVQSQYQGQSDVVFGIVSSGRTAPVRDVQTMTSPTISAVPLRVRINPHMEFKGALAALQDWTVRVVPFEQAGLQQIARLGPNATRACSFQTLLNIEQGEEPPPGQTNGLFISVETTAAKGAFATYALVLHCSLELQAVRVTAMFDDNIIPQWKMQRILDQFGHVLQMFHQGRLRFVGDAAGSLNARDREQLIEWNSKAPHLVAETVPSAIRRQSDAQPDAQAVCAFDGDFTYRELEAWSDMLQDLLYSCHIQPGSFIPIYIDRCRWALIAMLGIVKAGAAFVLLDTSHPQSRLRTICDDIKAPLVVTSQDRLATARSLPAAAGPICVGECLNSRPRDLYTTGMESTLCHTDALYAMFTSGSTGKPKGVVIEHGALVTVTREYRQRVGLGPGARVLHFGSYTFDVSILETLCTLIAGACVCIPSESSRQGGFAEALRKLGPSHALLTPSFLRGLPMHDLTPIQTLMLVGEPPRRDEVDRWSSKLRLMNLYGPAECTILAAMQPQARPSVDPTNIGHPTAGTAWITNPQDPRRLAPIGAVGELLLQGPMVGRGYLNDPELTATAFLQAPPWLVQFGVGNGVQNGRVYRTGDLVRFEQDGTLVYLARKDFQVKLRGQRLELSEVEDHVLRAFPGSLKDVAAEVVTPADARPNPCLVAFIAPEIDLPPSPSSSPSSFFPLPVATPADFQQKIHTTHSSMHTCLPDYMVPAVFVPLSELPRTVGGKINRRRLREAAASVTRQQLEAVGSSSAKVEKVPMASDVERALQGIWAEALGIARSVIGAEDSFFRLGGDSITALQATSQARAVAIEHSVPDLFRWKTIREIAKRFAKASGETGTGHELDHPLTACGDDNLGGVAIYPCTPVQRGVLLTQISDPSSYAPHFIWKIHCASPFDGAAVDPNRLAAAWKLVVNRHSALRTVFRRNTTTSDEVFELHILPQLDGPVRILPVSDTDSEGLPVRLTQLHTQVTQQDGQIPHEFAICPCKNGEIFCRLDINHAIIDAISVALLELDLLRVYEHGSRAPDLHDAYPEYLQYVHRQPQDPAREYWRTYLAGMQPAILPRSRADGQPASTPQRLEIPLACSGTDIVAVCHRTDWTPSNLLNFAWGLALGSLTGSDDVVFGTLTSGRHIPIPHIEQAVGQISNMAVCRVQLPSDRVLDEAAIALQEDYGRVLMFQSFPLSEISRACGITVQELASTAINVQYALSTSSCKERNNSISLTPVTGLDPTLQDVTIYALVDPQGTAHASMTYRESRISTDLATQLADYFAHFVAAILRSPHATVKELVGLTARDQHRLLQWNGPISPPSAECIHELIAQQAAKQPLDLAISSWDGDWTYGELDRAAVRLAASLVANGVKSSQYVPICSEKSPWTIVAALAVMKAGAAFVPLDPSHPFPRLRELCERVHATHMVSSVTQASLCLKLAEKVIIAGETRRETKWDVPFQSVAGDPEQPAYILFTSGTTGAPKGVMVPHSSYTAAAREQIRAFSMGPGSRVLQFSSYAFDVAVMEILTTLLAGGTVCVPSDGERDQMLLDGACPFAVTHAFLTPSVAATLDANRPGWVKTMILLGEPMSTAHITQWGEKCHLMNAYGPTECSVLNTSRAHIVPGCDPGNMGHALGVHFWVADQHDHGKLVPVGAVGELILGGPPVAQGYINDAQRTAEAFIQHPQWLKALMPHPYPWRLYKTGDLVRYEISDGSLRYEGRKDRQIKIRGQRVELEEIEYHTRRCFPHASNAVVEHVMLPSGRDPASSGDSAALVSRVVACICHEGSRGDSMAKASQTNESGSAELLLAPSTPGFQADAAVALTRLRDAIPGYMVPDFFLPIRRVPRQKSGKTDRQLLREAITKGQAEFRWLDRTMPLGGKQYPRTEVESKLHAILARHLMLAPETVGIDENLFYLGGDSIVAMKIAASARESGLNISLYDILRRPTVLGWADAVLSNHSAANVVETRSAFCLISDVEYREVVRLFAEAERPVTEENLEDILPALESQAHYVESSSIVNFAEVFPTDLDPDRLRWACQEVVSRYSILRTVFCKVGDRLLQVILRHLEPQFSLLQCDDAESYLTQQTTRRTTPATPLNSPLTSFGLVKSTTRNTSALVVRLSHAQYDGASLPFLWQAVKAAYHGDPLSDLTPFSHLVHYRKGRDHSDTATFWRTYLKGASAAALDPLQIAHVVTPQENPDLSRTARRELVPPTSVSGATVATIVKAALSWILSRYASRSDIVLGQVAHGRGSAIPNVHQILGPCVTFLPIRIAINREHTIAQFLQYVQLQQVLTVPHDSHSLGEIAGHCTDWPPDARFGCLVHHQATQSQDSFEMDGIPSCSSITWATSRPPPGQLNVISIERETTLDLVLAAPPNAIDQVLLDWLADRLADTIRLFSNVPACSLAALEQDGVECP</sequence>
<reference evidence="7" key="2">
    <citation type="submission" date="2020-04" db="EMBL/GenBank/DDBJ databases">
        <authorList>
            <person name="Santos R.A.C."/>
            <person name="Steenwyk J.L."/>
            <person name="Rivero-Menendez O."/>
            <person name="Mead M.E."/>
            <person name="Silva L.P."/>
            <person name="Bastos R.W."/>
            <person name="Alastruey-Izquierdo A."/>
            <person name="Goldman G.H."/>
            <person name="Rokas A."/>
        </authorList>
    </citation>
    <scope>NUCLEOTIDE SEQUENCE</scope>
    <source>
        <strain evidence="7">CNM-CM6805</strain>
    </source>
</reference>
<dbReference type="GO" id="GO:0031177">
    <property type="term" value="F:phosphopantetheine binding"/>
    <property type="evidence" value="ECO:0007669"/>
    <property type="project" value="InterPro"/>
</dbReference>
<dbReference type="Gene3D" id="3.30.559.30">
    <property type="entry name" value="Nonribosomal peptide synthetase, condensation domain"/>
    <property type="match status" value="6"/>
</dbReference>
<evidence type="ECO:0000256" key="5">
    <source>
        <dbReference type="ARBA" id="ARBA00029454"/>
    </source>
</evidence>
<evidence type="ECO:0000256" key="4">
    <source>
        <dbReference type="ARBA" id="ARBA00022737"/>
    </source>
</evidence>
<dbReference type="PROSITE" id="PS00455">
    <property type="entry name" value="AMP_BINDING"/>
    <property type="match status" value="2"/>
</dbReference>
<evidence type="ECO:0000256" key="3">
    <source>
        <dbReference type="ARBA" id="ARBA00022598"/>
    </source>
</evidence>
<dbReference type="CDD" id="cd05918">
    <property type="entry name" value="A_NRPS_SidN3_like"/>
    <property type="match status" value="4"/>
</dbReference>
<dbReference type="NCBIfam" id="NF003417">
    <property type="entry name" value="PRK04813.1"/>
    <property type="match status" value="5"/>
</dbReference>
<reference evidence="7" key="1">
    <citation type="journal article" date="2020" name="bioRxiv">
        <title>Genomic and phenotypic heterogeneity of clinical isolates of the human pathogens Aspergillus fumigatus, Aspergillus lentulus and Aspergillus fumigatiaffinis.</title>
        <authorList>
            <person name="dos Santos R.A.C."/>
            <person name="Steenwyk J.L."/>
            <person name="Rivero-Menendez O."/>
            <person name="Mead M.E."/>
            <person name="Silva L.P."/>
            <person name="Bastos R.W."/>
            <person name="Alastruey-Izquierdo A."/>
            <person name="Goldman G.H."/>
            <person name="Rokas A."/>
        </authorList>
    </citation>
    <scope>NUCLEOTIDE SEQUENCE</scope>
    <source>
        <strain evidence="7">CNM-CM6805</strain>
    </source>
</reference>
<feature type="domain" description="Carrier" evidence="6">
    <location>
        <begin position="1029"/>
        <end position="1105"/>
    </location>
</feature>
<keyword evidence="3" id="KW-0436">Ligase</keyword>